<dbReference type="InterPro" id="IPR050377">
    <property type="entry name" value="Radical_SAM_PqqE_MftC-like"/>
</dbReference>
<dbReference type="SFLD" id="SFLDS00029">
    <property type="entry name" value="Radical_SAM"/>
    <property type="match status" value="1"/>
</dbReference>
<keyword evidence="3" id="KW-0479">Metal-binding</keyword>
<proteinExistence type="predicted"/>
<dbReference type="Pfam" id="PF04055">
    <property type="entry name" value="Radical_SAM"/>
    <property type="match status" value="1"/>
</dbReference>
<dbReference type="InterPro" id="IPR058240">
    <property type="entry name" value="rSAM_sf"/>
</dbReference>
<keyword evidence="4" id="KW-0408">Iron</keyword>
<dbReference type="SUPFAM" id="SSF102114">
    <property type="entry name" value="Radical SAM enzymes"/>
    <property type="match status" value="1"/>
</dbReference>
<dbReference type="InterPro" id="IPR007197">
    <property type="entry name" value="rSAM"/>
</dbReference>
<keyword evidence="5" id="KW-0411">Iron-sulfur</keyword>
<dbReference type="PROSITE" id="PS51918">
    <property type="entry name" value="RADICAL_SAM"/>
    <property type="match status" value="1"/>
</dbReference>
<dbReference type="CDD" id="cd01335">
    <property type="entry name" value="Radical_SAM"/>
    <property type="match status" value="1"/>
</dbReference>
<gene>
    <name evidence="7" type="ORF">SAMN04487987_10179</name>
</gene>
<accession>A0A1I1MIB2</accession>
<keyword evidence="2" id="KW-0949">S-adenosyl-L-methionine</keyword>
<dbReference type="GO" id="GO:0051536">
    <property type="term" value="F:iron-sulfur cluster binding"/>
    <property type="evidence" value="ECO:0007669"/>
    <property type="project" value="UniProtKB-KW"/>
</dbReference>
<evidence type="ECO:0000259" key="6">
    <source>
        <dbReference type="PROSITE" id="PS51918"/>
    </source>
</evidence>
<evidence type="ECO:0000256" key="1">
    <source>
        <dbReference type="ARBA" id="ARBA00001966"/>
    </source>
</evidence>
<dbReference type="OrthoDB" id="9782387at2"/>
<evidence type="ECO:0000256" key="2">
    <source>
        <dbReference type="ARBA" id="ARBA00022691"/>
    </source>
</evidence>
<comment type="cofactor">
    <cofactor evidence="1">
        <name>[4Fe-4S] cluster</name>
        <dbReference type="ChEBI" id="CHEBI:49883"/>
    </cofactor>
</comment>
<reference evidence="8" key="1">
    <citation type="submission" date="2016-10" db="EMBL/GenBank/DDBJ databases">
        <authorList>
            <person name="Varghese N."/>
            <person name="Submissions S."/>
        </authorList>
    </citation>
    <scope>NUCLEOTIDE SEQUENCE [LARGE SCALE GENOMIC DNA]</scope>
    <source>
        <strain evidence="8">DSM 25730</strain>
    </source>
</reference>
<evidence type="ECO:0000313" key="8">
    <source>
        <dbReference type="Proteomes" id="UP000199439"/>
    </source>
</evidence>
<evidence type="ECO:0000256" key="4">
    <source>
        <dbReference type="ARBA" id="ARBA00023004"/>
    </source>
</evidence>
<dbReference type="RefSeq" id="WP_092847654.1">
    <property type="nucleotide sequence ID" value="NZ_FOMI01000001.1"/>
</dbReference>
<evidence type="ECO:0000313" key="7">
    <source>
        <dbReference type="EMBL" id="SFC81290.1"/>
    </source>
</evidence>
<sequence length="269" mass="31703">MKRLIITYNQNCNLKCKFCYIDFHYQKIEDKTNEIVAKAIEYGFDIITFGGGDSFSKKTFRTACKLAKENNIITHVDTNAKAINDSDIDYINQYVDLLGISLDAIGEDYDKFRESKNLFQKVDLIIKKLEEKINIPIKINTIVTKLNSHNISEIGDYIMKFKNIKRWSLYQFFPLSVARKEKDKYEISEYDFDLLTQHLNINKPNLNVELFKFKDRVDGYLFCDEQGFIYTNSINGNYEKLYSIFDKDFKNKTDNIKGKINPKTIHRYK</sequence>
<dbReference type="Proteomes" id="UP000199439">
    <property type="component" value="Unassembled WGS sequence"/>
</dbReference>
<dbReference type="PANTHER" id="PTHR11228">
    <property type="entry name" value="RADICAL SAM DOMAIN PROTEIN"/>
    <property type="match status" value="1"/>
</dbReference>
<dbReference type="InterPro" id="IPR013785">
    <property type="entry name" value="Aldolase_TIM"/>
</dbReference>
<name>A0A1I1MIB2_9FLAO</name>
<dbReference type="EMBL" id="FOMI01000001">
    <property type="protein sequence ID" value="SFC81290.1"/>
    <property type="molecule type" value="Genomic_DNA"/>
</dbReference>
<protein>
    <submittedName>
        <fullName evidence="7">Radical SAM superfamily protein</fullName>
    </submittedName>
</protein>
<organism evidence="7 8">
    <name type="scientific">Algibacter pectinivorans</name>
    <dbReference type="NCBI Taxonomy" id="870482"/>
    <lineage>
        <taxon>Bacteria</taxon>
        <taxon>Pseudomonadati</taxon>
        <taxon>Bacteroidota</taxon>
        <taxon>Flavobacteriia</taxon>
        <taxon>Flavobacteriales</taxon>
        <taxon>Flavobacteriaceae</taxon>
        <taxon>Algibacter</taxon>
    </lineage>
</organism>
<evidence type="ECO:0000256" key="3">
    <source>
        <dbReference type="ARBA" id="ARBA00022723"/>
    </source>
</evidence>
<dbReference type="SFLD" id="SFLDG01067">
    <property type="entry name" value="SPASM/twitch_domain_containing"/>
    <property type="match status" value="1"/>
</dbReference>
<dbReference type="GO" id="GO:0046872">
    <property type="term" value="F:metal ion binding"/>
    <property type="evidence" value="ECO:0007669"/>
    <property type="project" value="UniProtKB-KW"/>
</dbReference>
<keyword evidence="8" id="KW-1185">Reference proteome</keyword>
<dbReference type="STRING" id="870482.SAMN04487987_10179"/>
<dbReference type="PANTHER" id="PTHR11228:SF35">
    <property type="entry name" value="MOLYBDENUM COFACTOR BIOSYNTHESIS PROTEIN A-RELATED"/>
    <property type="match status" value="1"/>
</dbReference>
<dbReference type="GO" id="GO:0003824">
    <property type="term" value="F:catalytic activity"/>
    <property type="evidence" value="ECO:0007669"/>
    <property type="project" value="InterPro"/>
</dbReference>
<dbReference type="AlphaFoldDB" id="A0A1I1MIB2"/>
<dbReference type="Gene3D" id="3.20.20.70">
    <property type="entry name" value="Aldolase class I"/>
    <property type="match status" value="1"/>
</dbReference>
<evidence type="ECO:0000256" key="5">
    <source>
        <dbReference type="ARBA" id="ARBA00023014"/>
    </source>
</evidence>
<feature type="domain" description="Radical SAM core" evidence="6">
    <location>
        <begin position="1"/>
        <end position="205"/>
    </location>
</feature>